<organism evidence="6 7">
    <name type="scientific">Archangium gephyra</name>
    <dbReference type="NCBI Taxonomy" id="48"/>
    <lineage>
        <taxon>Bacteria</taxon>
        <taxon>Pseudomonadati</taxon>
        <taxon>Myxococcota</taxon>
        <taxon>Myxococcia</taxon>
        <taxon>Myxococcales</taxon>
        <taxon>Cystobacterineae</taxon>
        <taxon>Archangiaceae</taxon>
        <taxon>Archangium</taxon>
    </lineage>
</organism>
<evidence type="ECO:0000256" key="3">
    <source>
        <dbReference type="ARBA" id="ARBA00023163"/>
    </source>
</evidence>
<dbReference type="EMBL" id="QFQP01000004">
    <property type="protein sequence ID" value="PZR16178.1"/>
    <property type="molecule type" value="Genomic_DNA"/>
</dbReference>
<dbReference type="PANTHER" id="PTHR30055:SF234">
    <property type="entry name" value="HTH-TYPE TRANSCRIPTIONAL REGULATOR BETI"/>
    <property type="match status" value="1"/>
</dbReference>
<dbReference type="Gene3D" id="1.10.357.10">
    <property type="entry name" value="Tetracycline Repressor, domain 2"/>
    <property type="match status" value="1"/>
</dbReference>
<evidence type="ECO:0000256" key="2">
    <source>
        <dbReference type="ARBA" id="ARBA00023125"/>
    </source>
</evidence>
<feature type="domain" description="HTH tetR-type" evidence="5">
    <location>
        <begin position="1"/>
        <end position="54"/>
    </location>
</feature>
<evidence type="ECO:0000313" key="7">
    <source>
        <dbReference type="Proteomes" id="UP000249061"/>
    </source>
</evidence>
<dbReference type="InterPro" id="IPR050109">
    <property type="entry name" value="HTH-type_TetR-like_transc_reg"/>
</dbReference>
<dbReference type="Pfam" id="PF00440">
    <property type="entry name" value="TetR_N"/>
    <property type="match status" value="1"/>
</dbReference>
<dbReference type="PROSITE" id="PS50977">
    <property type="entry name" value="HTH_TETR_2"/>
    <property type="match status" value="1"/>
</dbReference>
<comment type="caution">
    <text evidence="6">The sequence shown here is derived from an EMBL/GenBank/DDBJ whole genome shotgun (WGS) entry which is preliminary data.</text>
</comment>
<dbReference type="InterPro" id="IPR001647">
    <property type="entry name" value="HTH_TetR"/>
</dbReference>
<dbReference type="SUPFAM" id="SSF46689">
    <property type="entry name" value="Homeodomain-like"/>
    <property type="match status" value="1"/>
</dbReference>
<evidence type="ECO:0000313" key="6">
    <source>
        <dbReference type="EMBL" id="PZR16178.1"/>
    </source>
</evidence>
<keyword evidence="3" id="KW-0804">Transcription</keyword>
<gene>
    <name evidence="6" type="ORF">DI536_06965</name>
</gene>
<proteinExistence type="predicted"/>
<protein>
    <submittedName>
        <fullName evidence="6">TetR family transcriptional regulator</fullName>
    </submittedName>
</protein>
<keyword evidence="1" id="KW-0805">Transcription regulation</keyword>
<name>A0A2W5V479_9BACT</name>
<evidence type="ECO:0000256" key="4">
    <source>
        <dbReference type="PROSITE-ProRule" id="PRU00335"/>
    </source>
</evidence>
<sequence>MRAAVEVFSRKGYHGCRIQDVAKEAGVAYGLVYHYFKNKDELLESVFASGWQGFLSRVQAELDREEHVVGRVRGVINVAFEAYRRDPRAVKVLILEVGRSPAGGAVNRGSAFSAVILAAGQMFREAQARGEIPGHLEPVLCATTLFGCIEMGLTSFVMGLLDKRDEAAIDRAREQVAETFLNGVCGVPAAPSKSVERARARS</sequence>
<dbReference type="GO" id="GO:0003700">
    <property type="term" value="F:DNA-binding transcription factor activity"/>
    <property type="evidence" value="ECO:0007669"/>
    <property type="project" value="TreeGrafter"/>
</dbReference>
<dbReference type="Gene3D" id="1.10.10.60">
    <property type="entry name" value="Homeodomain-like"/>
    <property type="match status" value="1"/>
</dbReference>
<dbReference type="SUPFAM" id="SSF48498">
    <property type="entry name" value="Tetracyclin repressor-like, C-terminal domain"/>
    <property type="match status" value="1"/>
</dbReference>
<dbReference type="PANTHER" id="PTHR30055">
    <property type="entry name" value="HTH-TYPE TRANSCRIPTIONAL REGULATOR RUTR"/>
    <property type="match status" value="1"/>
</dbReference>
<dbReference type="InterPro" id="IPR009057">
    <property type="entry name" value="Homeodomain-like_sf"/>
</dbReference>
<dbReference type="Proteomes" id="UP000249061">
    <property type="component" value="Unassembled WGS sequence"/>
</dbReference>
<evidence type="ECO:0000259" key="5">
    <source>
        <dbReference type="PROSITE" id="PS50977"/>
    </source>
</evidence>
<feature type="DNA-binding region" description="H-T-H motif" evidence="4">
    <location>
        <begin position="17"/>
        <end position="36"/>
    </location>
</feature>
<accession>A0A2W5V479</accession>
<dbReference type="AlphaFoldDB" id="A0A2W5V479"/>
<keyword evidence="2 4" id="KW-0238">DNA-binding</keyword>
<evidence type="ECO:0000256" key="1">
    <source>
        <dbReference type="ARBA" id="ARBA00023015"/>
    </source>
</evidence>
<dbReference type="GO" id="GO:0000976">
    <property type="term" value="F:transcription cis-regulatory region binding"/>
    <property type="evidence" value="ECO:0007669"/>
    <property type="project" value="TreeGrafter"/>
</dbReference>
<reference evidence="6 7" key="1">
    <citation type="submission" date="2017-08" db="EMBL/GenBank/DDBJ databases">
        <title>Infants hospitalized years apart are colonized by the same room-sourced microbial strains.</title>
        <authorList>
            <person name="Brooks B."/>
            <person name="Olm M.R."/>
            <person name="Firek B.A."/>
            <person name="Baker R."/>
            <person name="Thomas B.C."/>
            <person name="Morowitz M.J."/>
            <person name="Banfield J.F."/>
        </authorList>
    </citation>
    <scope>NUCLEOTIDE SEQUENCE [LARGE SCALE GENOMIC DNA]</scope>
    <source>
        <strain evidence="6">S2_003_000_R2_14</strain>
    </source>
</reference>
<dbReference type="InterPro" id="IPR036271">
    <property type="entry name" value="Tet_transcr_reg_TetR-rel_C_sf"/>
</dbReference>